<evidence type="ECO:0000256" key="1">
    <source>
        <dbReference type="PROSITE-ProRule" id="PRU00285"/>
    </source>
</evidence>
<sequence>MSLASTLLGDLKGGFRLPITRRGAFLQDDFFSGFQKDYSRAVGDVLDRWGSRSSKADRFASYRKLRERDASEDSQAATISETTDNYVIVLDMNEYSSGEITVQTVGFSALVEGKVANRTYKRSFPLPKNTIIDRVVADLSDENILTITAKRKGKGVAINVDSTDDAARSATSSQQQSSADVTSIESQIIPTEAEKTQTSSSATTEERVIPTVRDGGNTNTSRTVKTEAMASSGTRKGSSSRIIPLNIEGETIASQTVDEADSAATQTSATSSTAEKIIPTVREGGATQAASTSTTYSSSTQNRVLPINRRGRFFQDSTFENVWDDFESAIDELMSRRGSRSGQEEDKFQSYRNLRQCVQQDDNQAATVSTGNGEYKVVVDVKDFVDGHLDVKAEKGAIVVVGKKGTCSFERRFSIPGLSQPDLVAAALSADGVLTITAPK</sequence>
<feature type="region of interest" description="Disordered" evidence="3">
    <location>
        <begin position="167"/>
        <end position="241"/>
    </location>
</feature>
<evidence type="ECO:0000259" key="4">
    <source>
        <dbReference type="PROSITE" id="PS01031"/>
    </source>
</evidence>
<evidence type="ECO:0000256" key="2">
    <source>
        <dbReference type="RuleBase" id="RU003616"/>
    </source>
</evidence>
<keyword evidence="6" id="KW-1185">Reference proteome</keyword>
<dbReference type="GO" id="GO:0051082">
    <property type="term" value="F:unfolded protein binding"/>
    <property type="evidence" value="ECO:0007669"/>
    <property type="project" value="TreeGrafter"/>
</dbReference>
<feature type="domain" description="SHSP" evidence="4">
    <location>
        <begin position="357"/>
        <end position="440"/>
    </location>
</feature>
<organism evidence="5 6">
    <name type="scientific">Homarus americanus</name>
    <name type="common">American lobster</name>
    <dbReference type="NCBI Taxonomy" id="6706"/>
    <lineage>
        <taxon>Eukaryota</taxon>
        <taxon>Metazoa</taxon>
        <taxon>Ecdysozoa</taxon>
        <taxon>Arthropoda</taxon>
        <taxon>Crustacea</taxon>
        <taxon>Multicrustacea</taxon>
        <taxon>Malacostraca</taxon>
        <taxon>Eumalacostraca</taxon>
        <taxon>Eucarida</taxon>
        <taxon>Decapoda</taxon>
        <taxon>Pleocyemata</taxon>
        <taxon>Astacidea</taxon>
        <taxon>Nephropoidea</taxon>
        <taxon>Nephropidae</taxon>
        <taxon>Homarus</taxon>
    </lineage>
</organism>
<dbReference type="OrthoDB" id="1431247at2759"/>
<feature type="compositionally biased region" description="Low complexity" evidence="3">
    <location>
        <begin position="262"/>
        <end position="274"/>
    </location>
</feature>
<evidence type="ECO:0000313" key="6">
    <source>
        <dbReference type="Proteomes" id="UP000747542"/>
    </source>
</evidence>
<evidence type="ECO:0000256" key="3">
    <source>
        <dbReference type="SAM" id="MobiDB-lite"/>
    </source>
</evidence>
<dbReference type="InterPro" id="IPR002068">
    <property type="entry name" value="A-crystallin/Hsp20_dom"/>
</dbReference>
<dbReference type="InterPro" id="IPR001436">
    <property type="entry name" value="Alpha-crystallin/sHSP_animal"/>
</dbReference>
<dbReference type="AlphaFoldDB" id="A0A8J5MLH7"/>
<reference evidence="5" key="1">
    <citation type="journal article" date="2021" name="Sci. Adv.">
        <title>The American lobster genome reveals insights on longevity, neural, and immune adaptations.</title>
        <authorList>
            <person name="Polinski J.M."/>
            <person name="Zimin A.V."/>
            <person name="Clark K.F."/>
            <person name="Kohn A.B."/>
            <person name="Sadowski N."/>
            <person name="Timp W."/>
            <person name="Ptitsyn A."/>
            <person name="Khanna P."/>
            <person name="Romanova D.Y."/>
            <person name="Williams P."/>
            <person name="Greenwood S.J."/>
            <person name="Moroz L.L."/>
            <person name="Walt D.R."/>
            <person name="Bodnar A.G."/>
        </authorList>
    </citation>
    <scope>NUCLEOTIDE SEQUENCE</scope>
    <source>
        <strain evidence="5">GMGI-L3</strain>
    </source>
</reference>
<feature type="compositionally biased region" description="Low complexity" evidence="3">
    <location>
        <begin position="168"/>
        <end position="183"/>
    </location>
</feature>
<comment type="similarity">
    <text evidence="1 2">Belongs to the small heat shock protein (HSP20) family.</text>
</comment>
<dbReference type="PANTHER" id="PTHR45640">
    <property type="entry name" value="HEAT SHOCK PROTEIN HSP-12.2-RELATED"/>
    <property type="match status" value="1"/>
</dbReference>
<name>A0A8J5MLH7_HOMAM</name>
<accession>A0A8J5MLH7</accession>
<feature type="compositionally biased region" description="Low complexity" evidence="3">
    <location>
        <begin position="286"/>
        <end position="301"/>
    </location>
</feature>
<dbReference type="Proteomes" id="UP000747542">
    <property type="component" value="Unassembled WGS sequence"/>
</dbReference>
<evidence type="ECO:0000313" key="5">
    <source>
        <dbReference type="EMBL" id="KAG7155781.1"/>
    </source>
</evidence>
<dbReference type="GO" id="GO:0005634">
    <property type="term" value="C:nucleus"/>
    <property type="evidence" value="ECO:0007669"/>
    <property type="project" value="TreeGrafter"/>
</dbReference>
<dbReference type="GO" id="GO:0009408">
    <property type="term" value="P:response to heat"/>
    <property type="evidence" value="ECO:0007669"/>
    <property type="project" value="TreeGrafter"/>
</dbReference>
<feature type="compositionally biased region" description="Polar residues" evidence="3">
    <location>
        <begin position="216"/>
        <end position="241"/>
    </location>
</feature>
<comment type="caution">
    <text evidence="5">The sequence shown here is derived from an EMBL/GenBank/DDBJ whole genome shotgun (WGS) entry which is preliminary data.</text>
</comment>
<dbReference type="Pfam" id="PF00011">
    <property type="entry name" value="HSP20"/>
    <property type="match status" value="1"/>
</dbReference>
<dbReference type="GO" id="GO:0042026">
    <property type="term" value="P:protein refolding"/>
    <property type="evidence" value="ECO:0007669"/>
    <property type="project" value="TreeGrafter"/>
</dbReference>
<gene>
    <name evidence="5" type="primary">l(2)efl-L4</name>
    <name evidence="5" type="ORF">Hamer_G022109</name>
</gene>
<dbReference type="PANTHER" id="PTHR45640:SF34">
    <property type="entry name" value="PROTEIN LETHAL(2)ESSENTIAL FOR LIFE"/>
    <property type="match status" value="1"/>
</dbReference>
<dbReference type="CDD" id="cd06526">
    <property type="entry name" value="metazoan_ACD"/>
    <property type="match status" value="1"/>
</dbReference>
<feature type="region of interest" description="Disordered" evidence="3">
    <location>
        <begin position="257"/>
        <end position="301"/>
    </location>
</feature>
<proteinExistence type="inferred from homology"/>
<dbReference type="EMBL" id="JAHLQT010040533">
    <property type="protein sequence ID" value="KAG7155781.1"/>
    <property type="molecule type" value="Genomic_DNA"/>
</dbReference>
<dbReference type="PROSITE" id="PS01031">
    <property type="entry name" value="SHSP"/>
    <property type="match status" value="1"/>
</dbReference>
<dbReference type="GO" id="GO:0005737">
    <property type="term" value="C:cytoplasm"/>
    <property type="evidence" value="ECO:0007669"/>
    <property type="project" value="TreeGrafter"/>
</dbReference>
<protein>
    <submittedName>
        <fullName evidence="5">Lethal(2)essential for life-like 4</fullName>
    </submittedName>
</protein>